<dbReference type="RefSeq" id="WP_213494639.1">
    <property type="nucleotide sequence ID" value="NZ_CP074694.1"/>
</dbReference>
<keyword evidence="3" id="KW-1185">Reference proteome</keyword>
<dbReference type="InterPro" id="IPR053824">
    <property type="entry name" value="DUF7010"/>
</dbReference>
<evidence type="ECO:0000313" key="2">
    <source>
        <dbReference type="EMBL" id="QVL30756.1"/>
    </source>
</evidence>
<feature type="transmembrane region" description="Helical" evidence="1">
    <location>
        <begin position="43"/>
        <end position="62"/>
    </location>
</feature>
<feature type="transmembrane region" description="Helical" evidence="1">
    <location>
        <begin position="18"/>
        <end position="37"/>
    </location>
</feature>
<evidence type="ECO:0000313" key="3">
    <source>
        <dbReference type="Proteomes" id="UP000676194"/>
    </source>
</evidence>
<sequence>MDIEDAQREVRYRYSGGFYGQAVSGILWLASASLASFDGPRTAIAMLVLGGFFIFPITELLVRTVGNRMKLSTQNSLPQLGMQIAFTLPLSMTLLFPVCSHQLNLFYPALMILLGAHYLPFAFLYGLRMFAVLGALLLGAGTIIALYFSTSFSLGGWYTGVVLLIFAVMGKWLVEGEKDPLPVEPSTKSVSGLIVK</sequence>
<evidence type="ECO:0000256" key="1">
    <source>
        <dbReference type="SAM" id="Phobius"/>
    </source>
</evidence>
<organism evidence="2 3">
    <name type="scientific">Telmatocola sphagniphila</name>
    <dbReference type="NCBI Taxonomy" id="1123043"/>
    <lineage>
        <taxon>Bacteria</taxon>
        <taxon>Pseudomonadati</taxon>
        <taxon>Planctomycetota</taxon>
        <taxon>Planctomycetia</taxon>
        <taxon>Gemmatales</taxon>
        <taxon>Gemmataceae</taxon>
    </lineage>
</organism>
<gene>
    <name evidence="2" type="ORF">KIH39_18120</name>
</gene>
<feature type="transmembrane region" description="Helical" evidence="1">
    <location>
        <begin position="155"/>
        <end position="174"/>
    </location>
</feature>
<accession>A0A8E6B436</accession>
<name>A0A8E6B436_9BACT</name>
<feature type="transmembrane region" description="Helical" evidence="1">
    <location>
        <begin position="105"/>
        <end position="123"/>
    </location>
</feature>
<dbReference type="AlphaFoldDB" id="A0A8E6B436"/>
<dbReference type="EMBL" id="CP074694">
    <property type="protein sequence ID" value="QVL30756.1"/>
    <property type="molecule type" value="Genomic_DNA"/>
</dbReference>
<dbReference type="Proteomes" id="UP000676194">
    <property type="component" value="Chromosome"/>
</dbReference>
<feature type="transmembrane region" description="Helical" evidence="1">
    <location>
        <begin position="82"/>
        <end position="99"/>
    </location>
</feature>
<keyword evidence="1" id="KW-1133">Transmembrane helix</keyword>
<protein>
    <submittedName>
        <fullName evidence="2">Uncharacterized protein</fullName>
    </submittedName>
</protein>
<feature type="transmembrane region" description="Helical" evidence="1">
    <location>
        <begin position="130"/>
        <end position="149"/>
    </location>
</feature>
<keyword evidence="1" id="KW-0472">Membrane</keyword>
<dbReference type="Pfam" id="PF22765">
    <property type="entry name" value="DUF7010"/>
    <property type="match status" value="1"/>
</dbReference>
<reference evidence="2" key="1">
    <citation type="submission" date="2021-05" db="EMBL/GenBank/DDBJ databases">
        <title>Complete genome sequence of the cellulolytic planctomycete Telmatocola sphagniphila SP2T and characterization of the first cellulase from planctomycetes.</title>
        <authorList>
            <person name="Rakitin A.L."/>
            <person name="Beletsky A.V."/>
            <person name="Naumoff D.G."/>
            <person name="Kulichevskaya I.S."/>
            <person name="Mardanov A.V."/>
            <person name="Ravin N.V."/>
            <person name="Dedysh S.N."/>
        </authorList>
    </citation>
    <scope>NUCLEOTIDE SEQUENCE</scope>
    <source>
        <strain evidence="2">SP2T</strain>
    </source>
</reference>
<dbReference type="KEGG" id="tsph:KIH39_18120"/>
<keyword evidence="1" id="KW-0812">Transmembrane</keyword>
<proteinExistence type="predicted"/>